<keyword evidence="1" id="KW-1133">Transmembrane helix</keyword>
<keyword evidence="3" id="KW-1185">Reference proteome</keyword>
<proteinExistence type="predicted"/>
<dbReference type="EMBL" id="OBEK01000007">
    <property type="protein sequence ID" value="SNZ17993.1"/>
    <property type="molecule type" value="Genomic_DNA"/>
</dbReference>
<protein>
    <submittedName>
        <fullName evidence="2">Uncharacterized protein</fullName>
    </submittedName>
</protein>
<evidence type="ECO:0000313" key="3">
    <source>
        <dbReference type="Proteomes" id="UP000219356"/>
    </source>
</evidence>
<evidence type="ECO:0000256" key="1">
    <source>
        <dbReference type="SAM" id="Phobius"/>
    </source>
</evidence>
<keyword evidence="1" id="KW-0472">Membrane</keyword>
<dbReference type="AlphaFoldDB" id="A0A285P9W7"/>
<organism evidence="2 3">
    <name type="scientific">Terribacillus aidingensis</name>
    <dbReference type="NCBI Taxonomy" id="586416"/>
    <lineage>
        <taxon>Bacteria</taxon>
        <taxon>Bacillati</taxon>
        <taxon>Bacillota</taxon>
        <taxon>Bacilli</taxon>
        <taxon>Bacillales</taxon>
        <taxon>Bacillaceae</taxon>
        <taxon>Terribacillus</taxon>
    </lineage>
</organism>
<keyword evidence="1" id="KW-0812">Transmembrane</keyword>
<dbReference type="RefSeq" id="WP_097043577.1">
    <property type="nucleotide sequence ID" value="NZ_OBEK01000007.1"/>
</dbReference>
<gene>
    <name evidence="2" type="ORF">SAMN05421503_3429</name>
</gene>
<evidence type="ECO:0000313" key="2">
    <source>
        <dbReference type="EMBL" id="SNZ17993.1"/>
    </source>
</evidence>
<reference evidence="3" key="1">
    <citation type="submission" date="2017-09" db="EMBL/GenBank/DDBJ databases">
        <authorList>
            <person name="Varghese N."/>
            <person name="Submissions S."/>
        </authorList>
    </citation>
    <scope>NUCLEOTIDE SEQUENCE [LARGE SCALE GENOMIC DNA]</scope>
    <source>
        <strain evidence="3">CGMCC 1.8913</strain>
    </source>
</reference>
<sequence length="60" mass="6839">MTRKTLMYLFIMLTGFAIGIYSNFPNIGTLMLMAVLIAAAVIMILYNISIGLKKRRQNKR</sequence>
<name>A0A285P9W7_9BACI</name>
<feature type="transmembrane region" description="Helical" evidence="1">
    <location>
        <begin position="30"/>
        <end position="52"/>
    </location>
</feature>
<feature type="transmembrane region" description="Helical" evidence="1">
    <location>
        <begin position="7"/>
        <end position="24"/>
    </location>
</feature>
<accession>A0A285P9W7</accession>
<dbReference type="Proteomes" id="UP000219356">
    <property type="component" value="Unassembled WGS sequence"/>
</dbReference>